<sequence>MGNAFALFLYLSPVVTFKRILKKKSTEQFSGIPFVLTLLNCLIGSWYGLPFVSQNNFLIATVNITGAALQAIFLTIFLIYAPRREKNKVIGVLTLVLVFYAIYVFVSLFALHGNGRRLFCGTLTTICAIIMFAGPMVIIIPSACGSGFGTLQLILYAMYHKNKGQTKKSTADDQATDEKIDSVKIQKEKPSNGHQSQDEQV</sequence>
<evidence type="ECO:0000256" key="5">
    <source>
        <dbReference type="ARBA" id="ARBA00022692"/>
    </source>
</evidence>
<feature type="transmembrane region" description="Helical" evidence="10">
    <location>
        <begin position="92"/>
        <end position="111"/>
    </location>
</feature>
<evidence type="ECO:0000256" key="7">
    <source>
        <dbReference type="ARBA" id="ARBA00022989"/>
    </source>
</evidence>
<dbReference type="GO" id="GO:0016020">
    <property type="term" value="C:membrane"/>
    <property type="evidence" value="ECO:0007669"/>
    <property type="project" value="InterPro"/>
</dbReference>
<dbReference type="OrthoDB" id="409725at2759"/>
<dbReference type="GO" id="GO:0051119">
    <property type="term" value="F:sugar transmembrane transporter activity"/>
    <property type="evidence" value="ECO:0007669"/>
    <property type="project" value="InterPro"/>
</dbReference>
<organism evidence="11 12">
    <name type="scientific">Striga asiatica</name>
    <name type="common">Asiatic witchweed</name>
    <name type="synonym">Buchnera asiatica</name>
    <dbReference type="NCBI Taxonomy" id="4170"/>
    <lineage>
        <taxon>Eukaryota</taxon>
        <taxon>Viridiplantae</taxon>
        <taxon>Streptophyta</taxon>
        <taxon>Embryophyta</taxon>
        <taxon>Tracheophyta</taxon>
        <taxon>Spermatophyta</taxon>
        <taxon>Magnoliopsida</taxon>
        <taxon>eudicotyledons</taxon>
        <taxon>Gunneridae</taxon>
        <taxon>Pentapetalae</taxon>
        <taxon>asterids</taxon>
        <taxon>lamiids</taxon>
        <taxon>Lamiales</taxon>
        <taxon>Orobanchaceae</taxon>
        <taxon>Buchnereae</taxon>
        <taxon>Striga</taxon>
    </lineage>
</organism>
<evidence type="ECO:0000256" key="8">
    <source>
        <dbReference type="ARBA" id="ARBA00023136"/>
    </source>
</evidence>
<feature type="compositionally biased region" description="Basic and acidic residues" evidence="9">
    <location>
        <begin position="176"/>
        <end position="191"/>
    </location>
</feature>
<evidence type="ECO:0000256" key="4">
    <source>
        <dbReference type="ARBA" id="ARBA00022597"/>
    </source>
</evidence>
<dbReference type="InterPro" id="IPR047664">
    <property type="entry name" value="SWEET"/>
</dbReference>
<feature type="transmembrane region" description="Helical" evidence="10">
    <location>
        <begin position="56"/>
        <end position="80"/>
    </location>
</feature>
<dbReference type="Proteomes" id="UP000325081">
    <property type="component" value="Unassembled WGS sequence"/>
</dbReference>
<evidence type="ECO:0000313" key="12">
    <source>
        <dbReference type="Proteomes" id="UP000325081"/>
    </source>
</evidence>
<reference evidence="12" key="1">
    <citation type="journal article" date="2019" name="Curr. Biol.">
        <title>Genome Sequence of Striga asiatica Provides Insight into the Evolution of Plant Parasitism.</title>
        <authorList>
            <person name="Yoshida S."/>
            <person name="Kim S."/>
            <person name="Wafula E.K."/>
            <person name="Tanskanen J."/>
            <person name="Kim Y.M."/>
            <person name="Honaas L."/>
            <person name="Yang Z."/>
            <person name="Spallek T."/>
            <person name="Conn C.E."/>
            <person name="Ichihashi Y."/>
            <person name="Cheong K."/>
            <person name="Cui S."/>
            <person name="Der J.P."/>
            <person name="Gundlach H."/>
            <person name="Jiao Y."/>
            <person name="Hori C."/>
            <person name="Ishida J.K."/>
            <person name="Kasahara H."/>
            <person name="Kiba T."/>
            <person name="Kim M.S."/>
            <person name="Koo N."/>
            <person name="Laohavisit A."/>
            <person name="Lee Y.H."/>
            <person name="Lumba S."/>
            <person name="McCourt P."/>
            <person name="Mortimer J.C."/>
            <person name="Mutuku J.M."/>
            <person name="Nomura T."/>
            <person name="Sasaki-Sekimoto Y."/>
            <person name="Seto Y."/>
            <person name="Wang Y."/>
            <person name="Wakatake T."/>
            <person name="Sakakibara H."/>
            <person name="Demura T."/>
            <person name="Yamaguchi S."/>
            <person name="Yoneyama K."/>
            <person name="Manabe R.I."/>
            <person name="Nelson D.C."/>
            <person name="Schulman A.H."/>
            <person name="Timko M.P."/>
            <person name="dePamphilis C.W."/>
            <person name="Choi D."/>
            <person name="Shirasu K."/>
        </authorList>
    </citation>
    <scope>NUCLEOTIDE SEQUENCE [LARGE SCALE GENOMIC DNA]</scope>
    <source>
        <strain evidence="12">cv. UVA1</strain>
    </source>
</reference>
<keyword evidence="12" id="KW-1185">Reference proteome</keyword>
<dbReference type="Pfam" id="PF03083">
    <property type="entry name" value="MtN3_slv"/>
    <property type="match status" value="1"/>
</dbReference>
<proteinExistence type="inferred from homology"/>
<evidence type="ECO:0000256" key="2">
    <source>
        <dbReference type="ARBA" id="ARBA00007809"/>
    </source>
</evidence>
<feature type="compositionally biased region" description="Polar residues" evidence="9">
    <location>
        <begin position="192"/>
        <end position="201"/>
    </location>
</feature>
<keyword evidence="7 10" id="KW-1133">Transmembrane helix</keyword>
<keyword evidence="5 10" id="KW-0812">Transmembrane</keyword>
<protein>
    <submittedName>
        <fullName evidence="11">Bidirectional sugar transporter SWEET1</fullName>
    </submittedName>
</protein>
<dbReference type="FunFam" id="1.20.1280.290:FF:000001">
    <property type="entry name" value="Bidirectional sugar transporter SWEET"/>
    <property type="match status" value="1"/>
</dbReference>
<keyword evidence="3" id="KW-0813">Transport</keyword>
<dbReference type="PANTHER" id="PTHR10791">
    <property type="entry name" value="RAG1-ACTIVATING PROTEIN 1"/>
    <property type="match status" value="1"/>
</dbReference>
<name>A0A5A7QTT8_STRAF</name>
<dbReference type="InterPro" id="IPR004316">
    <property type="entry name" value="SWEET_rpt"/>
</dbReference>
<comment type="subcellular location">
    <subcellularLocation>
        <location evidence="1">Endomembrane system</location>
        <topology evidence="1">Multi-pass membrane protein</topology>
    </subcellularLocation>
</comment>
<keyword evidence="6" id="KW-0677">Repeat</keyword>
<evidence type="ECO:0000256" key="1">
    <source>
        <dbReference type="ARBA" id="ARBA00004127"/>
    </source>
</evidence>
<dbReference type="PANTHER" id="PTHR10791:SF44">
    <property type="entry name" value="BIDIRECTIONAL SUGAR TRANSPORTER SWEET1"/>
    <property type="match status" value="1"/>
</dbReference>
<evidence type="ECO:0000256" key="10">
    <source>
        <dbReference type="SAM" id="Phobius"/>
    </source>
</evidence>
<feature type="transmembrane region" description="Helical" evidence="10">
    <location>
        <begin position="118"/>
        <end position="134"/>
    </location>
</feature>
<keyword evidence="4 11" id="KW-0762">Sugar transport</keyword>
<feature type="region of interest" description="Disordered" evidence="9">
    <location>
        <begin position="165"/>
        <end position="201"/>
    </location>
</feature>
<evidence type="ECO:0000256" key="9">
    <source>
        <dbReference type="SAM" id="MobiDB-lite"/>
    </source>
</evidence>
<evidence type="ECO:0000256" key="3">
    <source>
        <dbReference type="ARBA" id="ARBA00022448"/>
    </source>
</evidence>
<evidence type="ECO:0000256" key="6">
    <source>
        <dbReference type="ARBA" id="ARBA00022737"/>
    </source>
</evidence>
<dbReference type="EMBL" id="BKCP01008070">
    <property type="protein sequence ID" value="GER47847.1"/>
    <property type="molecule type" value="Genomic_DNA"/>
</dbReference>
<dbReference type="GO" id="GO:0012505">
    <property type="term" value="C:endomembrane system"/>
    <property type="evidence" value="ECO:0007669"/>
    <property type="project" value="UniProtKB-SubCell"/>
</dbReference>
<accession>A0A5A7QTT8</accession>
<comment type="caution">
    <text evidence="11">The sequence shown here is derived from an EMBL/GenBank/DDBJ whole genome shotgun (WGS) entry which is preliminary data.</text>
</comment>
<keyword evidence="8 10" id="KW-0472">Membrane</keyword>
<feature type="transmembrane region" description="Helical" evidence="10">
    <location>
        <begin position="32"/>
        <end position="49"/>
    </location>
</feature>
<dbReference type="Gene3D" id="1.20.1280.290">
    <property type="match status" value="1"/>
</dbReference>
<dbReference type="AlphaFoldDB" id="A0A5A7QTT8"/>
<comment type="similarity">
    <text evidence="2">Belongs to the SWEET sugar transporter family.</text>
</comment>
<gene>
    <name evidence="11" type="ORF">STAS_24996</name>
</gene>
<evidence type="ECO:0000313" key="11">
    <source>
        <dbReference type="EMBL" id="GER47847.1"/>
    </source>
</evidence>